<comment type="caution">
    <text evidence="9">The sequence shown here is derived from an EMBL/GenBank/DDBJ whole genome shotgun (WGS) entry which is preliminary data.</text>
</comment>
<dbReference type="PROSITE" id="PS00137">
    <property type="entry name" value="SUBTILASE_HIS"/>
    <property type="match status" value="1"/>
</dbReference>
<dbReference type="STRING" id="1210090.GCA_001613185_02499"/>
<dbReference type="PROSITE" id="PS51892">
    <property type="entry name" value="SUBTILASE"/>
    <property type="match status" value="1"/>
</dbReference>
<dbReference type="PROSITE" id="PS00138">
    <property type="entry name" value="SUBTILASE_SER"/>
    <property type="match status" value="1"/>
</dbReference>
<name>A0A366CTP2_9NOCA</name>
<keyword evidence="3 6" id="KW-0378">Hydrolase</keyword>
<sequence length="501" mass="53078">MTNKASEALRVLLDNARDYDTIEVDIFLHGEPAAEFRAADGAGRDAATAMKERAAADQRDLLDYLRGRSAEDSEPAEGVAVPKVAGLDTSWSTNSISARLTPDVLRAVLARADVASVDISRTVDIEDLLDAPTTTRPARVRERARAAGDSALPQPTWSVTRVKAPLLWQLGVTGDGVVAAVIDTGVNYDHPDLADRMWDGGPEFPHHGWDFWFDDDDPRDDRGHGTSCAGIVAGTGSAGARTGVAPGATIMALRVGGTENRYWRAFEFAIEHGVHVISMSMSWKFPSNPNYTGWRRATEAIAAAGILHANSIGNQGDQPGLYPIPYNIATPGNCPPPRIHPSQNPVGGTASAIGCGATDVSDQLAGYSGRGPAEWGKPPYTDYPYANGMRPGLIKPDICAPGPGTTSCNYLHDGSGTGSSLPYSGFGGTSAATPHVAGCLALLAHACLIANTPIVPVRVQEAIENTAARVVGQLRDKENHFGAGRIDVYAAYRYGADKGWW</sequence>
<feature type="active site" description="Charge relay system" evidence="5 6">
    <location>
        <position position="183"/>
    </location>
</feature>
<evidence type="ECO:0000256" key="5">
    <source>
        <dbReference type="PIRSR" id="PIRSR615500-1"/>
    </source>
</evidence>
<dbReference type="InterPro" id="IPR015500">
    <property type="entry name" value="Peptidase_S8_subtilisin-rel"/>
</dbReference>
<evidence type="ECO:0000313" key="10">
    <source>
        <dbReference type="Proteomes" id="UP000252586"/>
    </source>
</evidence>
<dbReference type="Pfam" id="PF00082">
    <property type="entry name" value="Peptidase_S8"/>
    <property type="match status" value="1"/>
</dbReference>
<organism evidence="9 10">
    <name type="scientific">Nocardia puris</name>
    <dbReference type="NCBI Taxonomy" id="208602"/>
    <lineage>
        <taxon>Bacteria</taxon>
        <taxon>Bacillati</taxon>
        <taxon>Actinomycetota</taxon>
        <taxon>Actinomycetes</taxon>
        <taxon>Mycobacteriales</taxon>
        <taxon>Nocardiaceae</taxon>
        <taxon>Nocardia</taxon>
    </lineage>
</organism>
<gene>
    <name evidence="9" type="ORF">DFR74_13411</name>
</gene>
<evidence type="ECO:0000256" key="3">
    <source>
        <dbReference type="ARBA" id="ARBA00022801"/>
    </source>
</evidence>
<dbReference type="InterPro" id="IPR050131">
    <property type="entry name" value="Peptidase_S8_subtilisin-like"/>
</dbReference>
<dbReference type="PROSITE" id="PS00136">
    <property type="entry name" value="SUBTILASE_ASP"/>
    <property type="match status" value="1"/>
</dbReference>
<dbReference type="PANTHER" id="PTHR43806:SF11">
    <property type="entry name" value="CEREVISIN-RELATED"/>
    <property type="match status" value="1"/>
</dbReference>
<protein>
    <submittedName>
        <fullName evidence="9">Subtilase family protein</fullName>
    </submittedName>
</protein>
<evidence type="ECO:0000256" key="2">
    <source>
        <dbReference type="ARBA" id="ARBA00022670"/>
    </source>
</evidence>
<dbReference type="EMBL" id="QNRE01000034">
    <property type="protein sequence ID" value="RBO79685.1"/>
    <property type="molecule type" value="Genomic_DNA"/>
</dbReference>
<dbReference type="GO" id="GO:0004252">
    <property type="term" value="F:serine-type endopeptidase activity"/>
    <property type="evidence" value="ECO:0007669"/>
    <property type="project" value="UniProtKB-UniRule"/>
</dbReference>
<proteinExistence type="inferred from homology"/>
<dbReference type="OrthoDB" id="9795680at2"/>
<dbReference type="InterPro" id="IPR036852">
    <property type="entry name" value="Peptidase_S8/S53_dom_sf"/>
</dbReference>
<dbReference type="AlphaFoldDB" id="A0A366CTP2"/>
<dbReference type="InterPro" id="IPR022398">
    <property type="entry name" value="Peptidase_S8_His-AS"/>
</dbReference>
<evidence type="ECO:0000256" key="1">
    <source>
        <dbReference type="ARBA" id="ARBA00011073"/>
    </source>
</evidence>
<keyword evidence="10" id="KW-1185">Reference proteome</keyword>
<dbReference type="InterPro" id="IPR000209">
    <property type="entry name" value="Peptidase_S8/S53_dom"/>
</dbReference>
<comment type="similarity">
    <text evidence="1 6 7">Belongs to the peptidase S8 family.</text>
</comment>
<feature type="active site" description="Charge relay system" evidence="5 6">
    <location>
        <position position="224"/>
    </location>
</feature>
<dbReference type="PANTHER" id="PTHR43806">
    <property type="entry name" value="PEPTIDASE S8"/>
    <property type="match status" value="1"/>
</dbReference>
<feature type="domain" description="Peptidase S8/S53" evidence="8">
    <location>
        <begin position="174"/>
        <end position="484"/>
    </location>
</feature>
<dbReference type="SUPFAM" id="SSF52743">
    <property type="entry name" value="Subtilisin-like"/>
    <property type="match status" value="1"/>
</dbReference>
<dbReference type="Proteomes" id="UP000252586">
    <property type="component" value="Unassembled WGS sequence"/>
</dbReference>
<dbReference type="InterPro" id="IPR023828">
    <property type="entry name" value="Peptidase_S8_Ser-AS"/>
</dbReference>
<evidence type="ECO:0000256" key="4">
    <source>
        <dbReference type="ARBA" id="ARBA00022825"/>
    </source>
</evidence>
<dbReference type="InterPro" id="IPR023827">
    <property type="entry name" value="Peptidase_S8_Asp-AS"/>
</dbReference>
<dbReference type="GO" id="GO:0006508">
    <property type="term" value="P:proteolysis"/>
    <property type="evidence" value="ECO:0007669"/>
    <property type="project" value="UniProtKB-KW"/>
</dbReference>
<dbReference type="RefSeq" id="WP_067508066.1">
    <property type="nucleotide sequence ID" value="NZ_QNRE01000034.1"/>
</dbReference>
<dbReference type="Gene3D" id="3.40.50.200">
    <property type="entry name" value="Peptidase S8/S53 domain"/>
    <property type="match status" value="1"/>
</dbReference>
<keyword evidence="4 6" id="KW-0720">Serine protease</keyword>
<evidence type="ECO:0000259" key="8">
    <source>
        <dbReference type="Pfam" id="PF00082"/>
    </source>
</evidence>
<dbReference type="PRINTS" id="PR00723">
    <property type="entry name" value="SUBTILISIN"/>
</dbReference>
<evidence type="ECO:0000313" key="9">
    <source>
        <dbReference type="EMBL" id="RBO79685.1"/>
    </source>
</evidence>
<accession>A0A366CTP2</accession>
<reference evidence="9 10" key="1">
    <citation type="submission" date="2018-06" db="EMBL/GenBank/DDBJ databases">
        <title>Genomic Encyclopedia of Type Strains, Phase IV (KMG-IV): sequencing the most valuable type-strain genomes for metagenomic binning, comparative biology and taxonomic classification.</title>
        <authorList>
            <person name="Goeker M."/>
        </authorList>
    </citation>
    <scope>NUCLEOTIDE SEQUENCE [LARGE SCALE GENOMIC DNA]</scope>
    <source>
        <strain evidence="9 10">DSM 44599</strain>
    </source>
</reference>
<keyword evidence="2 6" id="KW-0645">Protease</keyword>
<feature type="active site" description="Charge relay system" evidence="5 6">
    <location>
        <position position="430"/>
    </location>
</feature>
<evidence type="ECO:0000256" key="7">
    <source>
        <dbReference type="RuleBase" id="RU003355"/>
    </source>
</evidence>
<evidence type="ECO:0000256" key="6">
    <source>
        <dbReference type="PROSITE-ProRule" id="PRU01240"/>
    </source>
</evidence>